<dbReference type="PANTHER" id="PTHR24286:SF384">
    <property type="entry name" value="P450, PUTATIVE (EUROFUNG)-RELATED"/>
    <property type="match status" value="1"/>
</dbReference>
<keyword evidence="3 8" id="KW-0349">Heme</keyword>
<dbReference type="OrthoDB" id="1055148at2759"/>
<feature type="binding site" description="axial binding residue" evidence="8">
    <location>
        <position position="446"/>
    </location>
    <ligand>
        <name>heme</name>
        <dbReference type="ChEBI" id="CHEBI:30413"/>
    </ligand>
    <ligandPart>
        <name>Fe</name>
        <dbReference type="ChEBI" id="CHEBI:18248"/>
    </ligandPart>
</feature>
<evidence type="ECO:0000256" key="5">
    <source>
        <dbReference type="ARBA" id="ARBA00023002"/>
    </source>
</evidence>
<dbReference type="Gene3D" id="1.10.630.10">
    <property type="entry name" value="Cytochrome P450"/>
    <property type="match status" value="1"/>
</dbReference>
<evidence type="ECO:0000256" key="1">
    <source>
        <dbReference type="ARBA" id="ARBA00001971"/>
    </source>
</evidence>
<dbReference type="InterPro" id="IPR001128">
    <property type="entry name" value="Cyt_P450"/>
</dbReference>
<accession>A0A067MBF6</accession>
<keyword evidence="10" id="KW-1185">Reference proteome</keyword>
<dbReference type="EMBL" id="KL198084">
    <property type="protein sequence ID" value="KDQ08916.1"/>
    <property type="molecule type" value="Genomic_DNA"/>
</dbReference>
<keyword evidence="4 8" id="KW-0479">Metal-binding</keyword>
<evidence type="ECO:0000313" key="9">
    <source>
        <dbReference type="EMBL" id="KDQ08916.1"/>
    </source>
</evidence>
<sequence length="512" mass="58392">MTPTMSTTLSSLSIFASNPYVTGALAAGILLVIYSSFWTSHEPQDGFNHIRGTPFFGSLTFYTKRQEFLLNALALNYTTRRFSKFKLFHNNVIIATGEEARKIFFSEKEFSFGEGYSLLMGGVPKVDDVVARSVTKKEQSDHFRKRLVTILRKENVQSLLPKLFSDLEKGMAAWPCSGRMDPFEDVYHLAFQLIVRTFGPTEIADDPVAVTKLHKCFQTVQQGSTPAALIFPWLPSPSRVQSRKATYEMYGLLATNVSKRMKEGRKEEDAVQHLIDQEDPLDRIMYFITGSLFAGIINSGINICWTLLHLKKNPEWLAKVKAEIEGLLSQYSPDPTLPMSTRLSQISIDAWDDATPIMEAALQETIRFGATGASFRRNLGEDMIMSGHTVKKGDFIVYPYGDIHMDPKIYPEPKVWDPTRWQGEDEPGKGRVQWPNMFWGAGRYPCLGMRYAKLEMKSIIAMYVMTFDYKLVDRYDKPVTRALEPNKNDRYRAKPKGGEVYFEYRRVDNQAE</sequence>
<dbReference type="STRING" id="930990.A0A067MBF6"/>
<dbReference type="GO" id="GO:0004497">
    <property type="term" value="F:monooxygenase activity"/>
    <property type="evidence" value="ECO:0007669"/>
    <property type="project" value="UniProtKB-KW"/>
</dbReference>
<dbReference type="InterPro" id="IPR002403">
    <property type="entry name" value="Cyt_P450_E_grp-IV"/>
</dbReference>
<dbReference type="GO" id="GO:0020037">
    <property type="term" value="F:heme binding"/>
    <property type="evidence" value="ECO:0007669"/>
    <property type="project" value="InterPro"/>
</dbReference>
<dbReference type="Pfam" id="PF00067">
    <property type="entry name" value="p450"/>
    <property type="match status" value="1"/>
</dbReference>
<evidence type="ECO:0000256" key="3">
    <source>
        <dbReference type="ARBA" id="ARBA00022617"/>
    </source>
</evidence>
<keyword evidence="5" id="KW-0560">Oxidoreductase</keyword>
<keyword evidence="6 8" id="KW-0408">Iron</keyword>
<evidence type="ECO:0000256" key="6">
    <source>
        <dbReference type="ARBA" id="ARBA00023004"/>
    </source>
</evidence>
<dbReference type="GO" id="GO:0016705">
    <property type="term" value="F:oxidoreductase activity, acting on paired donors, with incorporation or reduction of molecular oxygen"/>
    <property type="evidence" value="ECO:0007669"/>
    <property type="project" value="InterPro"/>
</dbReference>
<keyword evidence="7" id="KW-0503">Monooxygenase</keyword>
<dbReference type="PRINTS" id="PR00465">
    <property type="entry name" value="EP450IV"/>
</dbReference>
<dbReference type="GO" id="GO:0005506">
    <property type="term" value="F:iron ion binding"/>
    <property type="evidence" value="ECO:0007669"/>
    <property type="project" value="InterPro"/>
</dbReference>
<evidence type="ECO:0000256" key="8">
    <source>
        <dbReference type="PIRSR" id="PIRSR602403-1"/>
    </source>
</evidence>
<dbReference type="PANTHER" id="PTHR24286">
    <property type="entry name" value="CYTOCHROME P450 26"/>
    <property type="match status" value="1"/>
</dbReference>
<evidence type="ECO:0000256" key="7">
    <source>
        <dbReference type="ARBA" id="ARBA00023033"/>
    </source>
</evidence>
<evidence type="ECO:0000313" key="10">
    <source>
        <dbReference type="Proteomes" id="UP000027195"/>
    </source>
</evidence>
<comment type="similarity">
    <text evidence="2">Belongs to the cytochrome P450 family.</text>
</comment>
<dbReference type="CDD" id="cd00302">
    <property type="entry name" value="cytochrome_P450"/>
    <property type="match status" value="1"/>
</dbReference>
<name>A0A067MBF6_BOTB1</name>
<gene>
    <name evidence="9" type="ORF">BOTBODRAFT_165277</name>
</gene>
<dbReference type="AlphaFoldDB" id="A0A067MBF6"/>
<dbReference type="SUPFAM" id="SSF48264">
    <property type="entry name" value="Cytochrome P450"/>
    <property type="match status" value="1"/>
</dbReference>
<dbReference type="InParanoid" id="A0A067MBF6"/>
<dbReference type="GO" id="GO:0016125">
    <property type="term" value="P:sterol metabolic process"/>
    <property type="evidence" value="ECO:0007669"/>
    <property type="project" value="TreeGrafter"/>
</dbReference>
<comment type="cofactor">
    <cofactor evidence="1 8">
        <name>heme</name>
        <dbReference type="ChEBI" id="CHEBI:30413"/>
    </cofactor>
</comment>
<dbReference type="HOGENOM" id="CLU_033574_2_0_1"/>
<dbReference type="Proteomes" id="UP000027195">
    <property type="component" value="Unassembled WGS sequence"/>
</dbReference>
<organism evidence="9 10">
    <name type="scientific">Botryobasidium botryosum (strain FD-172 SS1)</name>
    <dbReference type="NCBI Taxonomy" id="930990"/>
    <lineage>
        <taxon>Eukaryota</taxon>
        <taxon>Fungi</taxon>
        <taxon>Dikarya</taxon>
        <taxon>Basidiomycota</taxon>
        <taxon>Agaricomycotina</taxon>
        <taxon>Agaricomycetes</taxon>
        <taxon>Cantharellales</taxon>
        <taxon>Botryobasidiaceae</taxon>
        <taxon>Botryobasidium</taxon>
    </lineage>
</organism>
<evidence type="ECO:0008006" key="11">
    <source>
        <dbReference type="Google" id="ProtNLM"/>
    </source>
</evidence>
<protein>
    <recommendedName>
        <fullName evidence="11">Cytochrome P450</fullName>
    </recommendedName>
</protein>
<evidence type="ECO:0000256" key="2">
    <source>
        <dbReference type="ARBA" id="ARBA00010617"/>
    </source>
</evidence>
<reference evidence="10" key="1">
    <citation type="journal article" date="2014" name="Proc. Natl. Acad. Sci. U.S.A.">
        <title>Extensive sampling of basidiomycete genomes demonstrates inadequacy of the white-rot/brown-rot paradigm for wood decay fungi.</title>
        <authorList>
            <person name="Riley R."/>
            <person name="Salamov A.A."/>
            <person name="Brown D.W."/>
            <person name="Nagy L.G."/>
            <person name="Floudas D."/>
            <person name="Held B.W."/>
            <person name="Levasseur A."/>
            <person name="Lombard V."/>
            <person name="Morin E."/>
            <person name="Otillar R."/>
            <person name="Lindquist E.A."/>
            <person name="Sun H."/>
            <person name="LaButti K.M."/>
            <person name="Schmutz J."/>
            <person name="Jabbour D."/>
            <person name="Luo H."/>
            <person name="Baker S.E."/>
            <person name="Pisabarro A.G."/>
            <person name="Walton J.D."/>
            <person name="Blanchette R.A."/>
            <person name="Henrissat B."/>
            <person name="Martin F."/>
            <person name="Cullen D."/>
            <person name="Hibbett D.S."/>
            <person name="Grigoriev I.V."/>
        </authorList>
    </citation>
    <scope>NUCLEOTIDE SEQUENCE [LARGE SCALE GENOMIC DNA]</scope>
    <source>
        <strain evidence="10">FD-172 SS1</strain>
    </source>
</reference>
<evidence type="ECO:0000256" key="4">
    <source>
        <dbReference type="ARBA" id="ARBA00022723"/>
    </source>
</evidence>
<proteinExistence type="inferred from homology"/>
<dbReference type="InterPro" id="IPR036396">
    <property type="entry name" value="Cyt_P450_sf"/>
</dbReference>